<dbReference type="Proteomes" id="UP000192333">
    <property type="component" value="Chromosome I"/>
</dbReference>
<dbReference type="PANTHER" id="PTHR43739">
    <property type="entry name" value="XYLOGLUCANASE (EUROFUNG)"/>
    <property type="match status" value="1"/>
</dbReference>
<feature type="chain" id="PRO_5012777466" evidence="3">
    <location>
        <begin position="24"/>
        <end position="1027"/>
    </location>
</feature>
<dbReference type="GO" id="GO:0010411">
    <property type="term" value="P:xyloglucan metabolic process"/>
    <property type="evidence" value="ECO:0007669"/>
    <property type="project" value="TreeGrafter"/>
</dbReference>
<sequence length="1027" mass="114183">MSKKFYFNFLVVFFCLIASGSFAQENITLKGNELFGSLSARQIGPAVMSGRISDIAGHPTNNRIIYAGTAGGGVWKSTNGGTTFRSIFDDYNQSIGIIEVDPNNPDNVIWVGTGETWVRNSVSFGDGLYKTVDGGNTWNKIGLENSDRISGIAINPNNSDEVYVGVLGALWGDSDERGVYKTTDGGQTWTNILAGMKDTGCSDLFMDPKDPNTLYAAFWQVRRTAYSFSSGGPNSALYKTKDGGKTWDKIHNGFPTGDLGRIAIALAPSEPSILYSVIESKDKKGLYRSEDAGNSWTFMNGDFELTVRPFYFSRIVVDPKNPDVLVKAGLSGSISRDGGKTFKSLGPMHADIHDIWFDINDSDRFYVATDGGLYRTWDGGTTLEMVESLPVSQFYHVSLDNDEPYRIYGGLQDNGSWFGPSASPGGIEPGDWVSVGAGDGFRVYRHPTKKIVYSEMQGADNIWRYDVEKNVIKNIRPFPGKDEPKYRFNWNTPIQISPHHPDRFYVGSQFLLRSNDMGNNWERISPDLTTNDPAKQNQSSSGGISTDNSGAENHTTIFTIAESPLDENIIWVGTDDGNVQVTQDGGKTWTNVVSNIPDLPKNTWTYHIQPGNFGKGTAYAVFDGHSQNDFKTYAYKTTDFGKTWNSVISDDVHGFARHILEDLENENLLFLGTELGLFVSIDGGKNWSKFTNNMPAASVHYMAMHPKTNDLVLATHGRGIIIIDDISPLRQIKPQMLNEEVYFLKSPPIVMWEERNFGGSSQAITFVGPNPNKSGKIVYYLKKRHTFGAMTLEIFDKNDSKVISLDPGKQKGINIVRWNFTGKAPKVAKGKTFSSGGSGAPRVPAGTYKVVMKKGKEQFETTLELVYDDRTGIAVESRKAQQKVANELFDMTQDLAYLVYQVDSYLDYAEKIKTADPKSNKSMTALINDLNKLKETLVITTGDNYVDTAEPELREKISQLYGIVIANFDRPSVIQEENKNTLNEKLKESQNTFINILSKHEKNLLRYAKSANMENLILDDFVTFIEK</sequence>
<dbReference type="EMBL" id="LT838813">
    <property type="protein sequence ID" value="SMD44401.1"/>
    <property type="molecule type" value="Genomic_DNA"/>
</dbReference>
<evidence type="ECO:0000313" key="5">
    <source>
        <dbReference type="EMBL" id="SMD44401.1"/>
    </source>
</evidence>
<evidence type="ECO:0000256" key="3">
    <source>
        <dbReference type="SAM" id="SignalP"/>
    </source>
</evidence>
<reference evidence="6" key="1">
    <citation type="submission" date="2017-04" db="EMBL/GenBank/DDBJ databases">
        <authorList>
            <person name="Varghese N."/>
            <person name="Submissions S."/>
        </authorList>
    </citation>
    <scope>NUCLEOTIDE SEQUENCE [LARGE SCALE GENOMIC DNA]</scope>
    <source>
        <strain evidence="6">DSM 16537</strain>
    </source>
</reference>
<evidence type="ECO:0000256" key="2">
    <source>
        <dbReference type="SAM" id="MobiDB-lite"/>
    </source>
</evidence>
<dbReference type="OrthoDB" id="9757809at2"/>
<dbReference type="AlphaFoldDB" id="A0A1W2H689"/>
<dbReference type="InterPro" id="IPR015943">
    <property type="entry name" value="WD40/YVTN_repeat-like_dom_sf"/>
</dbReference>
<dbReference type="SUPFAM" id="SSF110296">
    <property type="entry name" value="Oligoxyloglucan reducing end-specific cellobiohydrolase"/>
    <property type="match status" value="1"/>
</dbReference>
<evidence type="ECO:0000256" key="1">
    <source>
        <dbReference type="ARBA" id="ARBA00022737"/>
    </source>
</evidence>
<name>A0A1W2H689_9BACT</name>
<organism evidence="5 6">
    <name type="scientific">Aquiflexum balticum DSM 16537</name>
    <dbReference type="NCBI Taxonomy" id="758820"/>
    <lineage>
        <taxon>Bacteria</taxon>
        <taxon>Pseudomonadati</taxon>
        <taxon>Bacteroidota</taxon>
        <taxon>Cytophagia</taxon>
        <taxon>Cytophagales</taxon>
        <taxon>Cyclobacteriaceae</taxon>
        <taxon>Aquiflexum</taxon>
    </lineage>
</organism>
<dbReference type="PANTHER" id="PTHR43739:SF5">
    <property type="entry name" value="EXO-ALPHA-SIALIDASE"/>
    <property type="match status" value="1"/>
</dbReference>
<gene>
    <name evidence="5" type="ORF">SAMN00777080_3022</name>
</gene>
<dbReference type="InterPro" id="IPR031778">
    <property type="entry name" value="Sortilin_N"/>
</dbReference>
<feature type="compositionally biased region" description="Polar residues" evidence="2">
    <location>
        <begin position="527"/>
        <end position="551"/>
    </location>
</feature>
<protein>
    <submittedName>
        <fullName evidence="5">Sortilin, neurotensin receptor 3</fullName>
    </submittedName>
</protein>
<feature type="signal peptide" evidence="3">
    <location>
        <begin position="1"/>
        <end position="23"/>
    </location>
</feature>
<dbReference type="Pfam" id="PF15902">
    <property type="entry name" value="Sortilin-Vps10"/>
    <property type="match status" value="1"/>
</dbReference>
<keyword evidence="5" id="KW-0675">Receptor</keyword>
<feature type="region of interest" description="Disordered" evidence="2">
    <location>
        <begin position="522"/>
        <end position="551"/>
    </location>
</feature>
<accession>A0A1W2H689</accession>
<feature type="domain" description="Sortilin N-terminal" evidence="4">
    <location>
        <begin position="128"/>
        <end position="253"/>
    </location>
</feature>
<keyword evidence="1" id="KW-0677">Repeat</keyword>
<dbReference type="InterPro" id="IPR052025">
    <property type="entry name" value="Xyloglucanase_GH74"/>
</dbReference>
<dbReference type="Gene3D" id="2.130.10.10">
    <property type="entry name" value="YVTN repeat-like/Quinoprotein amine dehydrogenase"/>
    <property type="match status" value="5"/>
</dbReference>
<dbReference type="RefSeq" id="WP_084121179.1">
    <property type="nucleotide sequence ID" value="NZ_LT838813.1"/>
</dbReference>
<proteinExistence type="predicted"/>
<evidence type="ECO:0000259" key="4">
    <source>
        <dbReference type="Pfam" id="PF15902"/>
    </source>
</evidence>
<keyword evidence="6" id="KW-1185">Reference proteome</keyword>
<dbReference type="CDD" id="cd15482">
    <property type="entry name" value="Sialidase_non-viral"/>
    <property type="match status" value="2"/>
</dbReference>
<keyword evidence="3" id="KW-0732">Signal</keyword>
<evidence type="ECO:0000313" key="6">
    <source>
        <dbReference type="Proteomes" id="UP000192333"/>
    </source>
</evidence>
<dbReference type="STRING" id="758820.SAMN00777080_3022"/>